<keyword evidence="5 8" id="KW-1133">Transmembrane helix</keyword>
<evidence type="ECO:0000256" key="4">
    <source>
        <dbReference type="ARBA" id="ARBA00022692"/>
    </source>
</evidence>
<feature type="transmembrane region" description="Helical" evidence="8">
    <location>
        <begin position="245"/>
        <end position="262"/>
    </location>
</feature>
<dbReference type="GO" id="GO:0016020">
    <property type="term" value="C:membrane"/>
    <property type="evidence" value="ECO:0007669"/>
    <property type="project" value="UniProtKB-SubCell"/>
</dbReference>
<name>Q3B2U7_CHLL3</name>
<feature type="domain" description="Cation/H+ exchanger transmembrane" evidence="9">
    <location>
        <begin position="25"/>
        <end position="395"/>
    </location>
</feature>
<feature type="transmembrane region" description="Helical" evidence="8">
    <location>
        <begin position="124"/>
        <end position="143"/>
    </location>
</feature>
<dbReference type="PANTHER" id="PTHR43562:SF4">
    <property type="entry name" value="NA(+)_H(+) ANTIPORTER NHAS5"/>
    <property type="match status" value="1"/>
</dbReference>
<feature type="transmembrane region" description="Helical" evidence="8">
    <location>
        <begin position="223"/>
        <end position="239"/>
    </location>
</feature>
<feature type="transmembrane region" description="Helical" evidence="8">
    <location>
        <begin position="97"/>
        <end position="118"/>
    </location>
</feature>
<dbReference type="Pfam" id="PF00999">
    <property type="entry name" value="Na_H_Exchanger"/>
    <property type="match status" value="1"/>
</dbReference>
<feature type="transmembrane region" description="Helical" evidence="8">
    <location>
        <begin position="66"/>
        <end position="85"/>
    </location>
</feature>
<evidence type="ECO:0000256" key="5">
    <source>
        <dbReference type="ARBA" id="ARBA00022989"/>
    </source>
</evidence>
<sequence>MLLTGTIDMSLPLRNPVLQYSLILLIILFAPLLLSRLKIPSLISLIIAGAVVGPHGFNLMLRDSSIVLFGTVGLLYIMFMAGLEIDVVDFRKNTRNSIFFGLYTFFIALSFGIMAGVWLLGLSVLSATLIGSILASHTLILYPTVSRIGISRDRAVNIAVGGTIITDTLALLLLAVVTGMSSGSLSSAFWIRLLISLSFFSLVVLLAFPVIARWFFKRFDDSVLQYLFVLALVFMAGFLAQAAGVEPIIGAFFAGLALNRLIPHTSPLMNRIRFVGNAIFIPFFLIGVGMLINIRGFFSDFRSIWVAIVIIVAAASAKYLSAFLTQKFFRLSNDQRNLVYGLIGAHAAVALATVLIGYGIVTGYAVDGSPVRLLDESILDGTIVFILVTCTIASIVGEKAAVRVAAAAEVEEKPVESSSSATEERILIPLSRPDQVDELINLSVTLKSPKSPGSLYALHVADDSVSDEAAEKSGRKILEKAAVAASSTDNALNQLLRFDSDITNGISGVIREHKITDLILGLHQKRGGLSDSFLGEASETLLKRGNVTTYIYRPVQSLDTIKRTILIVPAGAEYEAGFRLWIGKIASLVKNTGVRLVVYSTRQTISVLKEGWGSAVSNAEYRQFRDWNDFLALSGEVKIDDSLIIVMSRKHGRSYHPGMAKIPTHLGKYFQKNSFILLWPVQSEAEEAPVPENALQKGLDTLERFGRLFGGAYRRIHLPGVVTKKKE</sequence>
<dbReference type="InterPro" id="IPR006153">
    <property type="entry name" value="Cation/H_exchanger_TM"/>
</dbReference>
<evidence type="ECO:0000313" key="11">
    <source>
        <dbReference type="Proteomes" id="UP000002709"/>
    </source>
</evidence>
<feature type="transmembrane region" description="Helical" evidence="8">
    <location>
        <begin position="337"/>
        <end position="366"/>
    </location>
</feature>
<dbReference type="SUPFAM" id="SSF52402">
    <property type="entry name" value="Adenine nucleotide alpha hydrolases-like"/>
    <property type="match status" value="1"/>
</dbReference>
<keyword evidence="2" id="KW-0813">Transport</keyword>
<dbReference type="PANTHER" id="PTHR43562">
    <property type="entry name" value="NAPA-TYPE SODIUM/HYDROGEN ANTIPORTER"/>
    <property type="match status" value="1"/>
</dbReference>
<dbReference type="Gene3D" id="1.20.1530.20">
    <property type="match status" value="1"/>
</dbReference>
<dbReference type="EMBL" id="CP000096">
    <property type="protein sequence ID" value="ABB24334.1"/>
    <property type="molecule type" value="Genomic_DNA"/>
</dbReference>
<evidence type="ECO:0000256" key="6">
    <source>
        <dbReference type="ARBA" id="ARBA00023065"/>
    </source>
</evidence>
<dbReference type="GO" id="GO:0015297">
    <property type="term" value="F:antiporter activity"/>
    <property type="evidence" value="ECO:0007669"/>
    <property type="project" value="UniProtKB-KW"/>
</dbReference>
<dbReference type="RefSeq" id="WP_011358206.1">
    <property type="nucleotide sequence ID" value="NC_007512.1"/>
</dbReference>
<dbReference type="eggNOG" id="COG0475">
    <property type="taxonomic scope" value="Bacteria"/>
</dbReference>
<evidence type="ECO:0000256" key="2">
    <source>
        <dbReference type="ARBA" id="ARBA00022448"/>
    </source>
</evidence>
<feature type="transmembrane region" description="Helical" evidence="8">
    <location>
        <begin position="42"/>
        <end position="60"/>
    </location>
</feature>
<dbReference type="KEGG" id="plt:Plut_1475"/>
<dbReference type="Proteomes" id="UP000002709">
    <property type="component" value="Chromosome"/>
</dbReference>
<feature type="transmembrane region" description="Helical" evidence="8">
    <location>
        <begin position="304"/>
        <end position="325"/>
    </location>
</feature>
<feature type="transmembrane region" description="Helical" evidence="8">
    <location>
        <begin position="274"/>
        <end position="298"/>
    </location>
</feature>
<dbReference type="eggNOG" id="COG0589">
    <property type="taxonomic scope" value="Bacteria"/>
</dbReference>
<feature type="transmembrane region" description="Helical" evidence="8">
    <location>
        <begin position="155"/>
        <end position="177"/>
    </location>
</feature>
<keyword evidence="6" id="KW-0406">Ion transport</keyword>
<organism evidence="10 11">
    <name type="scientific">Chlorobium luteolum (strain DSM 273 / BCRC 81028 / 2530)</name>
    <name type="common">Pelodictyon luteolum</name>
    <dbReference type="NCBI Taxonomy" id="319225"/>
    <lineage>
        <taxon>Bacteria</taxon>
        <taxon>Pseudomonadati</taxon>
        <taxon>Chlorobiota</taxon>
        <taxon>Chlorobiia</taxon>
        <taxon>Chlorobiales</taxon>
        <taxon>Chlorobiaceae</taxon>
        <taxon>Chlorobium/Pelodictyon group</taxon>
        <taxon>Pelodictyon</taxon>
    </lineage>
</organism>
<dbReference type="STRING" id="319225.Plut_1475"/>
<dbReference type="HOGENOM" id="CLU_017738_0_0_10"/>
<evidence type="ECO:0000256" key="8">
    <source>
        <dbReference type="SAM" id="Phobius"/>
    </source>
</evidence>
<evidence type="ECO:0000256" key="3">
    <source>
        <dbReference type="ARBA" id="ARBA00022449"/>
    </source>
</evidence>
<proteinExistence type="predicted"/>
<feature type="transmembrane region" description="Helical" evidence="8">
    <location>
        <begin position="17"/>
        <end position="35"/>
    </location>
</feature>
<comment type="subcellular location">
    <subcellularLocation>
        <location evidence="1">Membrane</location>
        <topology evidence="1">Multi-pass membrane protein</topology>
    </subcellularLocation>
</comment>
<dbReference type="OrthoDB" id="9793589at2"/>
<reference evidence="11" key="1">
    <citation type="submission" date="2005-08" db="EMBL/GenBank/DDBJ databases">
        <title>Complete sequence of Pelodictyon luteolum DSM 273.</title>
        <authorList>
            <consortium name="US DOE Joint Genome Institute"/>
            <person name="Copeland A."/>
            <person name="Lucas S."/>
            <person name="Lapidus A."/>
            <person name="Barry K."/>
            <person name="Detter J.C."/>
            <person name="Glavina T."/>
            <person name="Hammon N."/>
            <person name="Israni S."/>
            <person name="Pitluck S."/>
            <person name="Bryant D."/>
            <person name="Schmutz J."/>
            <person name="Larimer F."/>
            <person name="Land M."/>
            <person name="Kyrpides N."/>
            <person name="Ivanova N."/>
            <person name="Richardson P."/>
        </authorList>
    </citation>
    <scope>NUCLEOTIDE SEQUENCE [LARGE SCALE GENOMIC DNA]</scope>
    <source>
        <strain evidence="11">DSM 273 / BCRC 81028 / 2530</strain>
    </source>
</reference>
<evidence type="ECO:0000256" key="7">
    <source>
        <dbReference type="ARBA" id="ARBA00023136"/>
    </source>
</evidence>
<dbReference type="InterPro" id="IPR038770">
    <property type="entry name" value="Na+/solute_symporter_sf"/>
</dbReference>
<keyword evidence="4 8" id="KW-0812">Transmembrane</keyword>
<gene>
    <name evidence="10" type="ordered locus">Plut_1475</name>
</gene>
<accession>Q3B2U7</accession>
<evidence type="ECO:0000259" key="9">
    <source>
        <dbReference type="Pfam" id="PF00999"/>
    </source>
</evidence>
<feature type="transmembrane region" description="Helical" evidence="8">
    <location>
        <begin position="189"/>
        <end position="211"/>
    </location>
</feature>
<dbReference type="AlphaFoldDB" id="Q3B2U7"/>
<protein>
    <submittedName>
        <fullName evidence="10">Transporter, CPA2 family</fullName>
    </submittedName>
</protein>
<keyword evidence="7 8" id="KW-0472">Membrane</keyword>
<keyword evidence="11" id="KW-1185">Reference proteome</keyword>
<dbReference type="GO" id="GO:1902600">
    <property type="term" value="P:proton transmembrane transport"/>
    <property type="evidence" value="ECO:0007669"/>
    <property type="project" value="InterPro"/>
</dbReference>
<keyword evidence="3" id="KW-0050">Antiport</keyword>
<evidence type="ECO:0000313" key="10">
    <source>
        <dbReference type="EMBL" id="ABB24334.1"/>
    </source>
</evidence>
<evidence type="ECO:0000256" key="1">
    <source>
        <dbReference type="ARBA" id="ARBA00004141"/>
    </source>
</evidence>
<feature type="transmembrane region" description="Helical" evidence="8">
    <location>
        <begin position="378"/>
        <end position="396"/>
    </location>
</feature>